<dbReference type="SUPFAM" id="SSF46785">
    <property type="entry name" value="Winged helix' DNA-binding domain"/>
    <property type="match status" value="1"/>
</dbReference>
<dbReference type="PROSITE" id="PS50931">
    <property type="entry name" value="HTH_LYSR"/>
    <property type="match status" value="1"/>
</dbReference>
<keyword evidence="7" id="KW-1185">Reference proteome</keyword>
<dbReference type="Pfam" id="PF03466">
    <property type="entry name" value="LysR_substrate"/>
    <property type="match status" value="1"/>
</dbReference>
<evidence type="ECO:0000313" key="6">
    <source>
        <dbReference type="EMBL" id="WNG48279.1"/>
    </source>
</evidence>
<dbReference type="Gene3D" id="3.40.190.10">
    <property type="entry name" value="Periplasmic binding protein-like II"/>
    <property type="match status" value="2"/>
</dbReference>
<comment type="similarity">
    <text evidence="1">Belongs to the LysR transcriptional regulatory family.</text>
</comment>
<evidence type="ECO:0000256" key="3">
    <source>
        <dbReference type="ARBA" id="ARBA00023125"/>
    </source>
</evidence>
<keyword evidence="3" id="KW-0238">DNA-binding</keyword>
<dbReference type="InterPro" id="IPR050389">
    <property type="entry name" value="LysR-type_TF"/>
</dbReference>
<gene>
    <name evidence="6" type="ORF">F0U60_32240</name>
</gene>
<dbReference type="InterPro" id="IPR037402">
    <property type="entry name" value="YidZ_PBP2"/>
</dbReference>
<dbReference type="InterPro" id="IPR036388">
    <property type="entry name" value="WH-like_DNA-bd_sf"/>
</dbReference>
<dbReference type="EMBL" id="CP043494">
    <property type="protein sequence ID" value="WNG48279.1"/>
    <property type="molecule type" value="Genomic_DNA"/>
</dbReference>
<evidence type="ECO:0000259" key="5">
    <source>
        <dbReference type="PROSITE" id="PS50931"/>
    </source>
</evidence>
<evidence type="ECO:0000256" key="1">
    <source>
        <dbReference type="ARBA" id="ARBA00009437"/>
    </source>
</evidence>
<dbReference type="InterPro" id="IPR036390">
    <property type="entry name" value="WH_DNA-bd_sf"/>
</dbReference>
<evidence type="ECO:0000256" key="2">
    <source>
        <dbReference type="ARBA" id="ARBA00023015"/>
    </source>
</evidence>
<dbReference type="CDD" id="cd08417">
    <property type="entry name" value="PBP2_Nitroaromatics_like"/>
    <property type="match status" value="1"/>
</dbReference>
<protein>
    <submittedName>
        <fullName evidence="6">LysR family transcriptional regulator</fullName>
    </submittedName>
</protein>
<dbReference type="PANTHER" id="PTHR30118:SF15">
    <property type="entry name" value="TRANSCRIPTIONAL REGULATORY PROTEIN"/>
    <property type="match status" value="1"/>
</dbReference>
<reference evidence="6 7" key="1">
    <citation type="submission" date="2019-08" db="EMBL/GenBank/DDBJ databases">
        <title>Archangium and Cystobacter genomes.</title>
        <authorList>
            <person name="Chen I.-C.K."/>
            <person name="Wielgoss S."/>
        </authorList>
    </citation>
    <scope>NUCLEOTIDE SEQUENCE [LARGE SCALE GENOMIC DNA]</scope>
    <source>
        <strain evidence="6 7">Cbm 6</strain>
    </source>
</reference>
<dbReference type="InterPro" id="IPR000847">
    <property type="entry name" value="LysR_HTH_N"/>
</dbReference>
<feature type="domain" description="HTH lysR-type" evidence="5">
    <location>
        <begin position="8"/>
        <end position="65"/>
    </location>
</feature>
<dbReference type="InterPro" id="IPR005119">
    <property type="entry name" value="LysR_subst-bd"/>
</dbReference>
<evidence type="ECO:0000313" key="7">
    <source>
        <dbReference type="Proteomes" id="UP001611383"/>
    </source>
</evidence>
<dbReference type="RefSeq" id="WP_395805598.1">
    <property type="nucleotide sequence ID" value="NZ_CP043494.1"/>
</dbReference>
<keyword evidence="2" id="KW-0805">Transcription regulation</keyword>
<dbReference type="Gene3D" id="1.10.10.10">
    <property type="entry name" value="Winged helix-like DNA-binding domain superfamily/Winged helix DNA-binding domain"/>
    <property type="match status" value="1"/>
</dbReference>
<dbReference type="Proteomes" id="UP001611383">
    <property type="component" value="Chromosome"/>
</dbReference>
<name>A0ABY9WYQ4_9BACT</name>
<keyword evidence="4" id="KW-0804">Transcription</keyword>
<evidence type="ECO:0000256" key="4">
    <source>
        <dbReference type="ARBA" id="ARBA00023163"/>
    </source>
</evidence>
<dbReference type="SUPFAM" id="SSF53850">
    <property type="entry name" value="Periplasmic binding protein-like II"/>
    <property type="match status" value="1"/>
</dbReference>
<dbReference type="Pfam" id="PF00126">
    <property type="entry name" value="HTH_1"/>
    <property type="match status" value="1"/>
</dbReference>
<accession>A0ABY9WYQ4</accession>
<dbReference type="PANTHER" id="PTHR30118">
    <property type="entry name" value="HTH-TYPE TRANSCRIPTIONAL REGULATOR LEUO-RELATED"/>
    <property type="match status" value="1"/>
</dbReference>
<organism evidence="6 7">
    <name type="scientific">Archangium minus</name>
    <dbReference type="NCBI Taxonomy" id="83450"/>
    <lineage>
        <taxon>Bacteria</taxon>
        <taxon>Pseudomonadati</taxon>
        <taxon>Myxococcota</taxon>
        <taxon>Myxococcia</taxon>
        <taxon>Myxococcales</taxon>
        <taxon>Cystobacterineae</taxon>
        <taxon>Archangiaceae</taxon>
        <taxon>Archangium</taxon>
    </lineage>
</organism>
<proteinExistence type="inferred from homology"/>
<sequence length="312" mass="32839">MSTPISALDLNLLLMLHTVLSERSVARAAERLHVTPSAISNGLARLRSALGDPLVTRKGRGIVPTPRALSLAPAIARGLREFESALHAAPFEPASCTRTFTLAVADAGQVTWVPRIAALMGAEMPNAHLSVVGIASLVALGDLTSSQVDLHIGLAGRGAGLHIEPLMNERTVLVARVGHPALGRRLSERALGTLRHVGVEMVPGKAFRDLVGVAYSRAGVRREVAMTVPSFMTAAAVVAETDFVATLPESLIAAQGSRLGVKTVDAPVPAHTVKIALCWHERTHADLAAQGFRALVRRAVLECSPAGNGPRR</sequence>